<evidence type="ECO:0000313" key="10">
    <source>
        <dbReference type="EMBL" id="CAF0888432.1"/>
    </source>
</evidence>
<dbReference type="EMBL" id="CAJNOK010000236">
    <property type="protein sequence ID" value="CAF0738810.1"/>
    <property type="molecule type" value="Genomic_DNA"/>
</dbReference>
<evidence type="ECO:0000256" key="2">
    <source>
        <dbReference type="ARBA" id="ARBA00022741"/>
    </source>
</evidence>
<keyword evidence="4" id="KW-0206">Cytoskeleton</keyword>
<keyword evidence="5" id="KW-0505">Motor protein</keyword>
<name>A0A813YT94_9BILA</name>
<dbReference type="PROSITE" id="PS50067">
    <property type="entry name" value="KINESIN_MOTOR_2"/>
    <property type="match status" value="1"/>
</dbReference>
<dbReference type="EMBL" id="CAJOBA010000236">
    <property type="protein sequence ID" value="CAF3515931.1"/>
    <property type="molecule type" value="Genomic_DNA"/>
</dbReference>
<evidence type="ECO:0000256" key="1">
    <source>
        <dbReference type="ARBA" id="ARBA00004245"/>
    </source>
</evidence>
<dbReference type="AlphaFoldDB" id="A0A813YT94"/>
<dbReference type="SMART" id="SM00129">
    <property type="entry name" value="KISc"/>
    <property type="match status" value="1"/>
</dbReference>
<dbReference type="GO" id="GO:0005875">
    <property type="term" value="C:microtubule associated complex"/>
    <property type="evidence" value="ECO:0007669"/>
    <property type="project" value="TreeGrafter"/>
</dbReference>
<feature type="domain" description="Kinesin motor" evidence="8">
    <location>
        <begin position="11"/>
        <end position="355"/>
    </location>
</feature>
<dbReference type="InterPro" id="IPR036961">
    <property type="entry name" value="Kinesin_motor_dom_sf"/>
</dbReference>
<dbReference type="GO" id="GO:0007052">
    <property type="term" value="P:mitotic spindle organization"/>
    <property type="evidence" value="ECO:0007669"/>
    <property type="project" value="TreeGrafter"/>
</dbReference>
<dbReference type="SUPFAM" id="SSF52540">
    <property type="entry name" value="P-loop containing nucleoside triphosphate hydrolases"/>
    <property type="match status" value="1"/>
</dbReference>
<protein>
    <recommendedName>
        <fullName evidence="8">Kinesin motor domain-containing protein</fullName>
    </recommendedName>
</protein>
<dbReference type="GO" id="GO:0008017">
    <property type="term" value="F:microtubule binding"/>
    <property type="evidence" value="ECO:0007669"/>
    <property type="project" value="InterPro"/>
</dbReference>
<evidence type="ECO:0000259" key="8">
    <source>
        <dbReference type="PROSITE" id="PS50067"/>
    </source>
</evidence>
<dbReference type="Pfam" id="PF00225">
    <property type="entry name" value="Kinesin"/>
    <property type="match status" value="1"/>
</dbReference>
<evidence type="ECO:0000313" key="12">
    <source>
        <dbReference type="EMBL" id="CAF3673204.1"/>
    </source>
</evidence>
<feature type="coiled-coil region" evidence="6">
    <location>
        <begin position="685"/>
        <end position="864"/>
    </location>
</feature>
<dbReference type="EMBL" id="CAJOBC010001350">
    <property type="protein sequence ID" value="CAF3673204.1"/>
    <property type="molecule type" value="Genomic_DNA"/>
</dbReference>
<dbReference type="InterPro" id="IPR027640">
    <property type="entry name" value="Kinesin-like_fam"/>
</dbReference>
<dbReference type="PROSITE" id="PS00411">
    <property type="entry name" value="KINESIN_MOTOR_1"/>
    <property type="match status" value="1"/>
</dbReference>
<dbReference type="Proteomes" id="UP000677228">
    <property type="component" value="Unassembled WGS sequence"/>
</dbReference>
<dbReference type="PANTHER" id="PTHR47969">
    <property type="entry name" value="CHROMOSOME-ASSOCIATED KINESIN KIF4A-RELATED"/>
    <property type="match status" value="1"/>
</dbReference>
<feature type="region of interest" description="Disordered" evidence="7">
    <location>
        <begin position="395"/>
        <end position="421"/>
    </location>
</feature>
<evidence type="ECO:0000313" key="13">
    <source>
        <dbReference type="Proteomes" id="UP000663829"/>
    </source>
</evidence>
<organism evidence="10 13">
    <name type="scientific">Didymodactylos carnosus</name>
    <dbReference type="NCBI Taxonomy" id="1234261"/>
    <lineage>
        <taxon>Eukaryota</taxon>
        <taxon>Metazoa</taxon>
        <taxon>Spiralia</taxon>
        <taxon>Gnathifera</taxon>
        <taxon>Rotifera</taxon>
        <taxon>Eurotatoria</taxon>
        <taxon>Bdelloidea</taxon>
        <taxon>Philodinida</taxon>
        <taxon>Philodinidae</taxon>
        <taxon>Didymodactylos</taxon>
    </lineage>
</organism>
<dbReference type="PRINTS" id="PR00380">
    <property type="entry name" value="KINESINHEAVY"/>
</dbReference>
<keyword evidence="13" id="KW-1185">Reference proteome</keyword>
<proteinExistence type="inferred from homology"/>
<dbReference type="Gene3D" id="3.40.850.10">
    <property type="entry name" value="Kinesin motor domain"/>
    <property type="match status" value="1"/>
</dbReference>
<dbReference type="GO" id="GO:0003777">
    <property type="term" value="F:microtubule motor activity"/>
    <property type="evidence" value="ECO:0007669"/>
    <property type="project" value="InterPro"/>
</dbReference>
<feature type="region of interest" description="Disordered" evidence="7">
    <location>
        <begin position="1241"/>
        <end position="1263"/>
    </location>
</feature>
<dbReference type="OrthoDB" id="3176171at2759"/>
<feature type="region of interest" description="Disordered" evidence="7">
    <location>
        <begin position="1193"/>
        <end position="1213"/>
    </location>
</feature>
<feature type="compositionally biased region" description="Polar residues" evidence="7">
    <location>
        <begin position="400"/>
        <end position="417"/>
    </location>
</feature>
<evidence type="ECO:0000256" key="3">
    <source>
        <dbReference type="ARBA" id="ARBA00022840"/>
    </source>
</evidence>
<evidence type="ECO:0000313" key="11">
    <source>
        <dbReference type="EMBL" id="CAF3515931.1"/>
    </source>
</evidence>
<accession>A0A813YT94</accession>
<feature type="coiled-coil region" evidence="6">
    <location>
        <begin position="478"/>
        <end position="526"/>
    </location>
</feature>
<dbReference type="InterPro" id="IPR001752">
    <property type="entry name" value="Kinesin_motor_dom"/>
</dbReference>
<dbReference type="Proteomes" id="UP000682733">
    <property type="component" value="Unassembled WGS sequence"/>
</dbReference>
<evidence type="ECO:0000256" key="5">
    <source>
        <dbReference type="PROSITE-ProRule" id="PRU00283"/>
    </source>
</evidence>
<evidence type="ECO:0000256" key="7">
    <source>
        <dbReference type="SAM" id="MobiDB-lite"/>
    </source>
</evidence>
<dbReference type="GO" id="GO:0005524">
    <property type="term" value="F:ATP binding"/>
    <property type="evidence" value="ECO:0007669"/>
    <property type="project" value="UniProtKB-UniRule"/>
</dbReference>
<dbReference type="InterPro" id="IPR019821">
    <property type="entry name" value="Kinesin_motor_CS"/>
</dbReference>
<gene>
    <name evidence="10" type="ORF">GPM918_LOCUS7990</name>
    <name evidence="9" type="ORF">OVA965_LOCUS1309</name>
    <name evidence="12" type="ORF">SRO942_LOCUS7990</name>
    <name evidence="11" type="ORF">TMI583_LOCUS1310</name>
</gene>
<dbReference type="Proteomes" id="UP000663829">
    <property type="component" value="Unassembled WGS sequence"/>
</dbReference>
<keyword evidence="4" id="KW-0963">Cytoplasm</keyword>
<evidence type="ECO:0000256" key="4">
    <source>
        <dbReference type="ARBA" id="ARBA00023212"/>
    </source>
</evidence>
<comment type="subcellular location">
    <subcellularLocation>
        <location evidence="1">Cytoplasm</location>
        <location evidence="1">Cytoskeleton</location>
    </subcellularLocation>
</comment>
<dbReference type="Proteomes" id="UP000681722">
    <property type="component" value="Unassembled WGS sequence"/>
</dbReference>
<keyword evidence="6" id="KW-0175">Coiled coil</keyword>
<dbReference type="GO" id="GO:0007018">
    <property type="term" value="P:microtubule-based movement"/>
    <property type="evidence" value="ECO:0007669"/>
    <property type="project" value="InterPro"/>
</dbReference>
<dbReference type="PANTHER" id="PTHR47969:SF25">
    <property type="entry name" value="KINESIN MOTOR DOMAIN-CONTAINING PROTEIN"/>
    <property type="match status" value="1"/>
</dbReference>
<evidence type="ECO:0000313" key="9">
    <source>
        <dbReference type="EMBL" id="CAF0738810.1"/>
    </source>
</evidence>
<comment type="caution">
    <text evidence="10">The sequence shown here is derived from an EMBL/GenBank/DDBJ whole genome shotgun (WGS) entry which is preliminary data.</text>
</comment>
<comment type="similarity">
    <text evidence="5">Belongs to the TRAFAC class myosin-kinesin ATPase superfamily. Kinesin family.</text>
</comment>
<dbReference type="GO" id="GO:0051231">
    <property type="term" value="P:spindle elongation"/>
    <property type="evidence" value="ECO:0007669"/>
    <property type="project" value="TreeGrafter"/>
</dbReference>
<dbReference type="EMBL" id="CAJNOQ010001350">
    <property type="protein sequence ID" value="CAF0888432.1"/>
    <property type="molecule type" value="Genomic_DNA"/>
</dbReference>
<keyword evidence="2 5" id="KW-0547">Nucleotide-binding</keyword>
<evidence type="ECO:0000256" key="6">
    <source>
        <dbReference type="SAM" id="Coils"/>
    </source>
</evidence>
<keyword evidence="3 5" id="KW-0067">ATP-binding</keyword>
<dbReference type="Pfam" id="PF25764">
    <property type="entry name" value="KIF21A_4th"/>
    <property type="match status" value="1"/>
</dbReference>
<reference evidence="10" key="1">
    <citation type="submission" date="2021-02" db="EMBL/GenBank/DDBJ databases">
        <authorList>
            <person name="Nowell W R."/>
        </authorList>
    </citation>
    <scope>NUCLEOTIDE SEQUENCE</scope>
</reference>
<feature type="binding site" evidence="5">
    <location>
        <begin position="90"/>
        <end position="97"/>
    </location>
    <ligand>
        <name>ATP</name>
        <dbReference type="ChEBI" id="CHEBI:30616"/>
    </ligand>
</feature>
<dbReference type="InterPro" id="IPR027417">
    <property type="entry name" value="P-loop_NTPase"/>
</dbReference>
<sequence>MLDSNSTQEFPVRVAVRVRPLLQREKLHHYQSCVYVHPQVNQIVLGNSHTFTYDFVLGPKTHQDELYQTCVEPLLSNVFDGYNVTVFAYGQTGSGKTYTMTGGNIGSIPEQNFGLVPRAVKTIFDTVERRNECRVSISASYLEVYKDDIIDLLDVTDKVLDVRDDAAGNTVVIGASEHSCQSIDDVVNLLKKGSIVRHTGATQMNDESSRSHAIFTLYIEQRRRDENMSVQASYDGLVKQPQSNFDENYLSAKLHFVDLAGSERVARTQNTGERFQESIRINSGLLALGNVVYALSDPRRRSGHIPYRDAKITRLLKDSLGGNAKTLMICCVSPCAVDLDESLNALRYADRARHIRNKPIKNVDPNAQRFIEMQSEIQFLKQELERQRTMMMVDNHGEENGSSSTGRYSKQNLSTPGPESDNLRRLIQTAYVCFQQLYECNYLNDDQKRLIQNWLNALSNDNSDLQQDFNDDPLTHRIGALEEALQAAQDELRSESQVRVKREGILNRLQEQLKLREDELNRMRSALDESNHHRKQQQEIVSQLEVKLTNGSKDQQTRRTTDVLNIDGSNATFFDRTKSAPHFGGAYKKDTSIQPRTIHSSPATFDMEYVVERFHGRSIALAHSQEEVEELDLRDDKQQKDGKFIRRGTYRVRKSRNTPSILDHAFQDDPLQSLTQASITKQKLIEESNRKVKEAESKIQDLSINIQLKEQLIKSVFASNKDVKDTNEQYEQHIKLLEKEVERAKQEYNDLQKTVQQIAAKGTTEKSKLENEYRKKCDMAKARLESLQQKEKQYRELMSKLNGNSEKRIADLQAALFRMKQQHETAQKRVKEETDLKNKIEQELIREQQRIQELTIQNEQQQKILKLKTEGLVAAQRKLRTAQGTGIGIGDQQQTTTSNFDHEMEKLVYERKELNTLKEELEKREDLIRKKETLLSERTELETKKVRTSQVLNKSLKSVNEKLENVDKQIRQSANLRDKEKQSNHLLMKEQLLKQKRLFNERLEQNNVLTPSEERRLIEINEAIEAVDLAVDYQNNIINRKEKEVQQSMRASQGPESPLFKISQLSESESKELCRKLLEKVIDLKDNDQKNQREFVDVKSQLDEQNQVIFELKSRINQETIEYDRKLTCIQQTNEEEKHLLLKQLTDTTAQIKDLEKDLYFYKHKTRELRKSMATSTNTIQDSINTSTRQQISQNVATVSHRRGSSVNDDLPTQLQTPRTAVQQYQQQQQQAPFLIKIGNRSNSSQQLNNHEQQITEISTKKR</sequence>
<feature type="coiled-coil region" evidence="6">
    <location>
        <begin position="904"/>
        <end position="976"/>
    </location>
</feature>